<sequence length="164" mass="17909">MKSISSIFILVSCCIFSMVACNANNSADSGAKKNEPAVEEATPVTLQVNDFLKEGNKGVGGITSFEHKPFDQKLADEGNKLFIVKCTMCHEIKEDKIGPALYGVTKKRTPEWMMNMILTPDKMLAEDADAIALSKTYDGAMAALGLNPQEAIAILEYLRQEDSK</sequence>
<evidence type="ECO:0000256" key="4">
    <source>
        <dbReference type="PROSITE-ProRule" id="PRU00433"/>
    </source>
</evidence>
<feature type="signal peptide" evidence="5">
    <location>
        <begin position="1"/>
        <end position="23"/>
    </location>
</feature>
<evidence type="ECO:0000256" key="3">
    <source>
        <dbReference type="ARBA" id="ARBA00023004"/>
    </source>
</evidence>
<dbReference type="Proteomes" id="UP001409291">
    <property type="component" value="Unassembled WGS sequence"/>
</dbReference>
<comment type="caution">
    <text evidence="7">The sequence shown here is derived from an EMBL/GenBank/DDBJ whole genome shotgun (WGS) entry which is preliminary data.</text>
</comment>
<dbReference type="RefSeq" id="WP_346581993.1">
    <property type="nucleotide sequence ID" value="NZ_JBDJNQ010000009.1"/>
</dbReference>
<keyword evidence="5" id="KW-0732">Signal</keyword>
<dbReference type="EMBL" id="JBDJNQ010000009">
    <property type="protein sequence ID" value="MEN5379230.1"/>
    <property type="molecule type" value="Genomic_DNA"/>
</dbReference>
<feature type="domain" description="Cytochrome c" evidence="6">
    <location>
        <begin position="73"/>
        <end position="162"/>
    </location>
</feature>
<organism evidence="7 8">
    <name type="scientific">Sphingobacterium kitahiroshimense</name>
    <dbReference type="NCBI Taxonomy" id="470446"/>
    <lineage>
        <taxon>Bacteria</taxon>
        <taxon>Pseudomonadati</taxon>
        <taxon>Bacteroidota</taxon>
        <taxon>Sphingobacteriia</taxon>
        <taxon>Sphingobacteriales</taxon>
        <taxon>Sphingobacteriaceae</taxon>
        <taxon>Sphingobacterium</taxon>
    </lineage>
</organism>
<dbReference type="Gene3D" id="1.10.760.10">
    <property type="entry name" value="Cytochrome c-like domain"/>
    <property type="match status" value="1"/>
</dbReference>
<keyword evidence="2 4" id="KW-0479">Metal-binding</keyword>
<evidence type="ECO:0000313" key="8">
    <source>
        <dbReference type="Proteomes" id="UP001409291"/>
    </source>
</evidence>
<dbReference type="InterPro" id="IPR036909">
    <property type="entry name" value="Cyt_c-like_dom_sf"/>
</dbReference>
<dbReference type="Pfam" id="PF00034">
    <property type="entry name" value="Cytochrom_C"/>
    <property type="match status" value="1"/>
</dbReference>
<keyword evidence="1 4" id="KW-0349">Heme</keyword>
<dbReference type="PROSITE" id="PS51257">
    <property type="entry name" value="PROKAR_LIPOPROTEIN"/>
    <property type="match status" value="1"/>
</dbReference>
<evidence type="ECO:0000313" key="7">
    <source>
        <dbReference type="EMBL" id="MEN5379230.1"/>
    </source>
</evidence>
<evidence type="ECO:0000259" key="6">
    <source>
        <dbReference type="PROSITE" id="PS51007"/>
    </source>
</evidence>
<reference evidence="7 8" key="1">
    <citation type="submission" date="2024-04" db="EMBL/GenBank/DDBJ databases">
        <title>WGS of bacteria from Torrens River.</title>
        <authorList>
            <person name="Wyrsch E.R."/>
            <person name="Drigo B."/>
        </authorList>
    </citation>
    <scope>NUCLEOTIDE SEQUENCE [LARGE SCALE GENOMIC DNA]</scope>
    <source>
        <strain evidence="7 8">TWI391</strain>
    </source>
</reference>
<dbReference type="PROSITE" id="PS51007">
    <property type="entry name" value="CYTC"/>
    <property type="match status" value="1"/>
</dbReference>
<evidence type="ECO:0000256" key="2">
    <source>
        <dbReference type="ARBA" id="ARBA00022723"/>
    </source>
</evidence>
<feature type="chain" id="PRO_5045059245" evidence="5">
    <location>
        <begin position="24"/>
        <end position="164"/>
    </location>
</feature>
<evidence type="ECO:0000256" key="1">
    <source>
        <dbReference type="ARBA" id="ARBA00022617"/>
    </source>
</evidence>
<evidence type="ECO:0000256" key="5">
    <source>
        <dbReference type="SAM" id="SignalP"/>
    </source>
</evidence>
<proteinExistence type="predicted"/>
<dbReference type="SUPFAM" id="SSF46626">
    <property type="entry name" value="Cytochrome c"/>
    <property type="match status" value="1"/>
</dbReference>
<keyword evidence="3 4" id="KW-0408">Iron</keyword>
<name>A0ABV0BWR0_9SPHI</name>
<dbReference type="InterPro" id="IPR009056">
    <property type="entry name" value="Cyt_c-like_dom"/>
</dbReference>
<keyword evidence="8" id="KW-1185">Reference proteome</keyword>
<accession>A0ABV0BWR0</accession>
<gene>
    <name evidence="7" type="ORF">ABE541_18340</name>
</gene>
<protein>
    <submittedName>
        <fullName evidence="7">Cytochrome c</fullName>
    </submittedName>
</protein>